<comment type="caution">
    <text evidence="1">The sequence shown here is derived from an EMBL/GenBank/DDBJ whole genome shotgun (WGS) entry which is preliminary data.</text>
</comment>
<sequence>MVLPVDASSCAYLSRSGVASAENSLSGQVHKMLQSIGSKAWADDALTEKEKGFITSTSVPVLRYLVDPLFLGVSDSVIYQLSDYISFDILIQCMQEVMQQARVMLASKSYPDSALKPLQESILKQYY</sequence>
<reference evidence="1 2" key="1">
    <citation type="journal article" date="2020" name="FEMS Microbiol. Ecol.">
        <title>Temporal dynamics of bacterial communities during seed development and maturation.</title>
        <authorList>
            <person name="Chesneau G."/>
            <person name="Torres-Cortes G."/>
            <person name="Briand M."/>
            <person name="Darrasse A."/>
            <person name="Preveaux A."/>
            <person name="Marais C."/>
            <person name="Jacques M.A."/>
            <person name="Shade A."/>
            <person name="Barret M."/>
        </authorList>
    </citation>
    <scope>NUCLEOTIDE SEQUENCE [LARGE SCALE GENOMIC DNA]</scope>
    <source>
        <strain evidence="1 2">CFBP13709</strain>
    </source>
</reference>
<evidence type="ECO:0000313" key="1">
    <source>
        <dbReference type="EMBL" id="MBD8129310.1"/>
    </source>
</evidence>
<evidence type="ECO:0000313" key="2">
    <source>
        <dbReference type="Proteomes" id="UP000610459"/>
    </source>
</evidence>
<protein>
    <submittedName>
        <fullName evidence="1">Conjugal transfer protein TraH</fullName>
    </submittedName>
</protein>
<dbReference type="Proteomes" id="UP000610459">
    <property type="component" value="Unassembled WGS sequence"/>
</dbReference>
<accession>A0ACC5PZH9</accession>
<organism evidence="1 2">
    <name type="scientific">Enterobacter agglomerans</name>
    <name type="common">Erwinia herbicola</name>
    <name type="synonym">Pantoea agglomerans</name>
    <dbReference type="NCBI Taxonomy" id="549"/>
    <lineage>
        <taxon>Bacteria</taxon>
        <taxon>Pseudomonadati</taxon>
        <taxon>Pseudomonadota</taxon>
        <taxon>Gammaproteobacteria</taxon>
        <taxon>Enterobacterales</taxon>
        <taxon>Erwiniaceae</taxon>
        <taxon>Pantoea</taxon>
        <taxon>Pantoea agglomerans group</taxon>
    </lineage>
</organism>
<proteinExistence type="predicted"/>
<name>A0ACC5PZH9_ENTAG</name>
<gene>
    <name evidence="1" type="ORF">IFT41_24760</name>
</gene>
<dbReference type="EMBL" id="JACYNR010000063">
    <property type="protein sequence ID" value="MBD8129310.1"/>
    <property type="molecule type" value="Genomic_DNA"/>
</dbReference>
<keyword evidence="2" id="KW-1185">Reference proteome</keyword>